<dbReference type="Pfam" id="PF00903">
    <property type="entry name" value="Glyoxalase"/>
    <property type="match status" value="1"/>
</dbReference>
<name>A0A3E0WSB3_9GAMM</name>
<dbReference type="RefSeq" id="WP_116302506.1">
    <property type="nucleotide sequence ID" value="NZ_NFZV01000011.1"/>
</dbReference>
<dbReference type="AlphaFoldDB" id="A0A3E0WSB3"/>
<accession>A0A3E0WSB3</accession>
<organism evidence="2 3">
    <name type="scientific">Alkalilimnicola ehrlichii</name>
    <dbReference type="NCBI Taxonomy" id="351052"/>
    <lineage>
        <taxon>Bacteria</taxon>
        <taxon>Pseudomonadati</taxon>
        <taxon>Pseudomonadota</taxon>
        <taxon>Gammaproteobacteria</taxon>
        <taxon>Chromatiales</taxon>
        <taxon>Ectothiorhodospiraceae</taxon>
        <taxon>Alkalilimnicola</taxon>
    </lineage>
</organism>
<proteinExistence type="predicted"/>
<keyword evidence="3" id="KW-1185">Reference proteome</keyword>
<comment type="caution">
    <text evidence="2">The sequence shown here is derived from an EMBL/GenBank/DDBJ whole genome shotgun (WGS) entry which is preliminary data.</text>
</comment>
<dbReference type="InterPro" id="IPR004360">
    <property type="entry name" value="Glyas_Fos-R_dOase_dom"/>
</dbReference>
<protein>
    <recommendedName>
        <fullName evidence="1">Glyoxalase/fosfomycin resistance/dioxygenase domain-containing protein</fullName>
    </recommendedName>
</protein>
<dbReference type="EMBL" id="NFZW01000011">
    <property type="protein sequence ID" value="RFA35738.1"/>
    <property type="molecule type" value="Genomic_DNA"/>
</dbReference>
<dbReference type="SUPFAM" id="SSF54593">
    <property type="entry name" value="Glyoxalase/Bleomycin resistance protein/Dihydroxybiphenyl dioxygenase"/>
    <property type="match status" value="1"/>
</dbReference>
<sequence length="129" mass="14196">MLETPIKREVENVFIPVGDIARARDWYRDVLGLPVGEILAGHLCCIPMERGAGLLLDQKLTPNDVGASVKRGDYPLFMLATDDVEASLAFMRARGVEVIEYGGRAIQNGHWFAFRDCEGNMLMVCGPAS</sequence>
<evidence type="ECO:0000313" key="3">
    <source>
        <dbReference type="Proteomes" id="UP000256763"/>
    </source>
</evidence>
<dbReference type="Proteomes" id="UP000256763">
    <property type="component" value="Unassembled WGS sequence"/>
</dbReference>
<gene>
    <name evidence="2" type="ORF">CAL65_12495</name>
</gene>
<evidence type="ECO:0000313" key="2">
    <source>
        <dbReference type="EMBL" id="RFA35738.1"/>
    </source>
</evidence>
<dbReference type="InterPro" id="IPR029068">
    <property type="entry name" value="Glyas_Bleomycin-R_OHBP_Dase"/>
</dbReference>
<reference evidence="3" key="1">
    <citation type="submission" date="2017-05" db="EMBL/GenBank/DDBJ databases">
        <authorList>
            <person name="Sharma S."/>
            <person name="Sidhu C."/>
            <person name="Pinnaka A.K."/>
        </authorList>
    </citation>
    <scope>NUCLEOTIDE SEQUENCE [LARGE SCALE GENOMIC DNA]</scope>
    <source>
        <strain evidence="3">AK93</strain>
    </source>
</reference>
<dbReference type="OrthoDB" id="9812656at2"/>
<evidence type="ECO:0000259" key="1">
    <source>
        <dbReference type="Pfam" id="PF00903"/>
    </source>
</evidence>
<dbReference type="Gene3D" id="3.10.180.10">
    <property type="entry name" value="2,3-Dihydroxybiphenyl 1,2-Dioxygenase, domain 1"/>
    <property type="match status" value="1"/>
</dbReference>
<feature type="domain" description="Glyoxalase/fosfomycin resistance/dioxygenase" evidence="1">
    <location>
        <begin position="13"/>
        <end position="123"/>
    </location>
</feature>